<comment type="caution">
    <text evidence="2">The sequence shown here is derived from an EMBL/GenBank/DDBJ whole genome shotgun (WGS) entry which is preliminary data.</text>
</comment>
<evidence type="ECO:0000256" key="1">
    <source>
        <dbReference type="SAM" id="MobiDB-lite"/>
    </source>
</evidence>
<organism evidence="2 3">
    <name type="scientific">Thalassiosira oceanica</name>
    <name type="common">Marine diatom</name>
    <dbReference type="NCBI Taxonomy" id="159749"/>
    <lineage>
        <taxon>Eukaryota</taxon>
        <taxon>Sar</taxon>
        <taxon>Stramenopiles</taxon>
        <taxon>Ochrophyta</taxon>
        <taxon>Bacillariophyta</taxon>
        <taxon>Coscinodiscophyceae</taxon>
        <taxon>Thalassiosirophycidae</taxon>
        <taxon>Thalassiosirales</taxon>
        <taxon>Thalassiosiraceae</taxon>
        <taxon>Thalassiosira</taxon>
    </lineage>
</organism>
<feature type="compositionally biased region" description="Low complexity" evidence="1">
    <location>
        <begin position="81"/>
        <end position="94"/>
    </location>
</feature>
<dbReference type="Proteomes" id="UP000266841">
    <property type="component" value="Unassembled WGS sequence"/>
</dbReference>
<reference evidence="2 3" key="1">
    <citation type="journal article" date="2012" name="Genome Biol.">
        <title>Genome and low-iron response of an oceanic diatom adapted to chronic iron limitation.</title>
        <authorList>
            <person name="Lommer M."/>
            <person name="Specht M."/>
            <person name="Roy A.S."/>
            <person name="Kraemer L."/>
            <person name="Andreson R."/>
            <person name="Gutowska M.A."/>
            <person name="Wolf J."/>
            <person name="Bergner S.V."/>
            <person name="Schilhabel M.B."/>
            <person name="Klostermeier U.C."/>
            <person name="Beiko R.G."/>
            <person name="Rosenstiel P."/>
            <person name="Hippler M."/>
            <person name="Laroche J."/>
        </authorList>
    </citation>
    <scope>NUCLEOTIDE SEQUENCE [LARGE SCALE GENOMIC DNA]</scope>
    <source>
        <strain evidence="2 3">CCMP1005</strain>
    </source>
</reference>
<protein>
    <submittedName>
        <fullName evidence="2">Uncharacterized protein</fullName>
    </submittedName>
</protein>
<proteinExistence type="predicted"/>
<evidence type="ECO:0000313" key="3">
    <source>
        <dbReference type="Proteomes" id="UP000266841"/>
    </source>
</evidence>
<name>K0RH93_THAOC</name>
<dbReference type="EMBL" id="AGNL01046064">
    <property type="protein sequence ID" value="EJK48276.1"/>
    <property type="molecule type" value="Genomic_DNA"/>
</dbReference>
<feature type="region of interest" description="Disordered" evidence="1">
    <location>
        <begin position="70"/>
        <end position="107"/>
    </location>
</feature>
<evidence type="ECO:0000313" key="2">
    <source>
        <dbReference type="EMBL" id="EJK48276.1"/>
    </source>
</evidence>
<dbReference type="AlphaFoldDB" id="K0RH93"/>
<gene>
    <name evidence="2" type="ORF">THAOC_32944</name>
</gene>
<feature type="compositionally biased region" description="Basic residues" evidence="1">
    <location>
        <begin position="70"/>
        <end position="80"/>
    </location>
</feature>
<keyword evidence="3" id="KW-1185">Reference proteome</keyword>
<sequence length="107" mass="11673">MSRLPGSPAVSKDLGELHIGEINRAVLLPVSIGPYHTATRPQANLAHLRATSHPTPFDVITTACTNWKRNKSRHLPRKHSPSCSTTHSSTSSATRRARPHDRPSDPA</sequence>
<accession>K0RH93</accession>